<dbReference type="Ensembl" id="ENSOART00020017943.2">
    <property type="protein sequence ID" value="ENSOARP00020014817.2"/>
    <property type="gene ID" value="ENSOARG00020011669.2"/>
</dbReference>
<reference evidence="1" key="1">
    <citation type="submission" date="2020-11" db="EMBL/GenBank/DDBJ databases">
        <authorList>
            <person name="Davenport K.M."/>
            <person name="Bickhart D.M."/>
            <person name="Smith T.P.L."/>
            <person name="Murdoch B.M."/>
            <person name="Rosen B.D."/>
        </authorList>
    </citation>
    <scope>NUCLEOTIDE SEQUENCE [LARGE SCALE GENOMIC DNA]</scope>
    <source>
        <strain evidence="1">OAR_USU_Benz2616</strain>
    </source>
</reference>
<proteinExistence type="predicted"/>
<reference evidence="1" key="2">
    <citation type="submission" date="2025-08" db="UniProtKB">
        <authorList>
            <consortium name="Ensembl"/>
        </authorList>
    </citation>
    <scope>IDENTIFICATION</scope>
</reference>
<protein>
    <submittedName>
        <fullName evidence="1">Uncharacterized protein</fullName>
    </submittedName>
</protein>
<reference evidence="1" key="3">
    <citation type="submission" date="2025-09" db="UniProtKB">
        <authorList>
            <consortium name="Ensembl"/>
        </authorList>
    </citation>
    <scope>IDENTIFICATION</scope>
</reference>
<organism evidence="1">
    <name type="scientific">Ovis aries</name>
    <name type="common">Sheep</name>
    <dbReference type="NCBI Taxonomy" id="9940"/>
    <lineage>
        <taxon>Eukaryota</taxon>
        <taxon>Metazoa</taxon>
        <taxon>Chordata</taxon>
        <taxon>Craniata</taxon>
        <taxon>Vertebrata</taxon>
        <taxon>Euteleostomi</taxon>
        <taxon>Mammalia</taxon>
        <taxon>Eutheria</taxon>
        <taxon>Laurasiatheria</taxon>
        <taxon>Artiodactyla</taxon>
        <taxon>Ruminantia</taxon>
        <taxon>Pecora</taxon>
        <taxon>Bovidae</taxon>
        <taxon>Caprinae</taxon>
        <taxon>Ovis</taxon>
    </lineage>
</organism>
<accession>A0AC11BIZ2</accession>
<name>A0AC11BIZ2_SHEEP</name>
<sequence length="346" mass="37983">MKLRADPTAKELRINTEEAGGLEQRETEKHEPEPENKAKENATEQRGRVIGFDGSWGHFSHLQMSGEVPRWGDSWKLRTSLLLGVFTKPSISAHPSPLMRVGENVTLRCQSLLWFDKFILHQENSTGNFQRHGQTLTGGLATADFSIGPMTLVSAGTYRCYGSLSHSPYVWSAPSDPVDIIITGLSKKPFLSAQGSPVVRSGENVTLVCSSESAFDQFHLLRDGENLGCPVAGGWSPHGALEAEFPLGPVTPDHSGVYRCYGSFTHSPYSWSESSDPLFLSVTGKEPLPGPCFLVAVPACYSFTPVFFLLESTTSTCSSPMDPHTTESKQEVSYLSKFLRRQRVPV</sequence>
<evidence type="ECO:0000313" key="1">
    <source>
        <dbReference type="Ensembl" id="ENSOARP00020014817.2"/>
    </source>
</evidence>